<reference evidence="1 2" key="1">
    <citation type="submission" date="2011-02" db="EMBL/GenBank/DDBJ databases">
        <title>The Genome Sequence of Sphaeroforma arctica JP610.</title>
        <authorList>
            <consortium name="The Broad Institute Genome Sequencing Platform"/>
            <person name="Russ C."/>
            <person name="Cuomo C."/>
            <person name="Young S.K."/>
            <person name="Zeng Q."/>
            <person name="Gargeya S."/>
            <person name="Alvarado L."/>
            <person name="Berlin A."/>
            <person name="Chapman S.B."/>
            <person name="Chen Z."/>
            <person name="Freedman E."/>
            <person name="Gellesch M."/>
            <person name="Goldberg J."/>
            <person name="Griggs A."/>
            <person name="Gujja S."/>
            <person name="Heilman E."/>
            <person name="Heiman D."/>
            <person name="Howarth C."/>
            <person name="Mehta T."/>
            <person name="Neiman D."/>
            <person name="Pearson M."/>
            <person name="Roberts A."/>
            <person name="Saif S."/>
            <person name="Shea T."/>
            <person name="Shenoy N."/>
            <person name="Sisk P."/>
            <person name="Stolte C."/>
            <person name="Sykes S."/>
            <person name="White J."/>
            <person name="Yandava C."/>
            <person name="Burger G."/>
            <person name="Gray M.W."/>
            <person name="Holland P.W.H."/>
            <person name="King N."/>
            <person name="Lang F.B.F."/>
            <person name="Roger A.J."/>
            <person name="Ruiz-Trillo I."/>
            <person name="Haas B."/>
            <person name="Nusbaum C."/>
            <person name="Birren B."/>
        </authorList>
    </citation>
    <scope>NUCLEOTIDE SEQUENCE [LARGE SCALE GENOMIC DNA]</scope>
    <source>
        <strain evidence="1 2">JP610</strain>
    </source>
</reference>
<protein>
    <submittedName>
        <fullName evidence="1">Uncharacterized protein</fullName>
    </submittedName>
</protein>
<organism evidence="1 2">
    <name type="scientific">Sphaeroforma arctica JP610</name>
    <dbReference type="NCBI Taxonomy" id="667725"/>
    <lineage>
        <taxon>Eukaryota</taxon>
        <taxon>Ichthyosporea</taxon>
        <taxon>Ichthyophonida</taxon>
        <taxon>Sphaeroforma</taxon>
    </lineage>
</organism>
<proteinExistence type="predicted"/>
<accession>A0A0L0F099</accession>
<sequence>MLRLLRSTRGATSHNVVSKVRMLATPLIQKAHVTTDKKNIIKSILPDVEMPTVSLPEFILKVSQGPKHEYGDQIAFKMRGKELSYND</sequence>
<gene>
    <name evidence="1" type="ORF">SARC_17328</name>
</gene>
<keyword evidence="2" id="KW-1185">Reference proteome</keyword>
<dbReference type="RefSeq" id="XP_014144052.1">
    <property type="nucleotide sequence ID" value="XM_014288577.1"/>
</dbReference>
<evidence type="ECO:0000313" key="2">
    <source>
        <dbReference type="Proteomes" id="UP000054560"/>
    </source>
</evidence>
<dbReference type="Proteomes" id="UP000054560">
    <property type="component" value="Unassembled WGS sequence"/>
</dbReference>
<evidence type="ECO:0000313" key="1">
    <source>
        <dbReference type="EMBL" id="KNC70150.1"/>
    </source>
</evidence>
<feature type="non-terminal residue" evidence="1">
    <location>
        <position position="87"/>
    </location>
</feature>
<name>A0A0L0F099_9EUKA</name>
<dbReference type="EMBL" id="KQ251981">
    <property type="protein sequence ID" value="KNC70150.1"/>
    <property type="molecule type" value="Genomic_DNA"/>
</dbReference>
<dbReference type="AlphaFoldDB" id="A0A0L0F099"/>
<dbReference type="GeneID" id="25917832"/>